<reference evidence="1 2" key="1">
    <citation type="submission" date="2014-08" db="EMBL/GenBank/DDBJ databases">
        <authorList>
            <person name="den Bakker H.C."/>
        </authorList>
    </citation>
    <scope>NUCLEOTIDE SEQUENCE [LARGE SCALE GENOMIC DNA]</scope>
    <source>
        <strain evidence="1 2">DSM 18334</strain>
    </source>
</reference>
<name>A0A098MHG7_9BACL</name>
<organism evidence="1 2">
    <name type="scientific">Paenibacillus wynnii</name>
    <dbReference type="NCBI Taxonomy" id="268407"/>
    <lineage>
        <taxon>Bacteria</taxon>
        <taxon>Bacillati</taxon>
        <taxon>Bacillota</taxon>
        <taxon>Bacilli</taxon>
        <taxon>Bacillales</taxon>
        <taxon>Paenibacillaceae</taxon>
        <taxon>Paenibacillus</taxon>
    </lineage>
</organism>
<dbReference type="AlphaFoldDB" id="A0A098MHG7"/>
<keyword evidence="2" id="KW-1185">Reference proteome</keyword>
<proteinExistence type="predicted"/>
<evidence type="ECO:0000313" key="2">
    <source>
        <dbReference type="Proteomes" id="UP000029734"/>
    </source>
</evidence>
<evidence type="ECO:0000313" key="1">
    <source>
        <dbReference type="EMBL" id="KGE20987.1"/>
    </source>
</evidence>
<dbReference type="STRING" id="268407.PWYN_02165"/>
<protein>
    <submittedName>
        <fullName evidence="1">Uncharacterized protein</fullName>
    </submittedName>
</protein>
<gene>
    <name evidence="1" type="ORF">PWYN_02165</name>
</gene>
<sequence>MLLCCRFTVSKNKRTIPFVENYTYGTALFELLFNFSTQLKKERREILELEKRSVRLYPRIFTAKSGSNQEIQG</sequence>
<accession>A0A098MHG7</accession>
<dbReference type="Proteomes" id="UP000029734">
    <property type="component" value="Unassembled WGS sequence"/>
</dbReference>
<reference evidence="1 2" key="2">
    <citation type="submission" date="2014-10" db="EMBL/GenBank/DDBJ databases">
        <title>Comparative genomics of the Paenibacillus odorifer group.</title>
        <authorList>
            <person name="Tsai Y.-C."/>
            <person name="Martin N."/>
            <person name="Korlach J."/>
            <person name="Wiedmann M."/>
        </authorList>
    </citation>
    <scope>NUCLEOTIDE SEQUENCE [LARGE SCALE GENOMIC DNA]</scope>
    <source>
        <strain evidence="1 2">DSM 18334</strain>
    </source>
</reference>
<comment type="caution">
    <text evidence="1">The sequence shown here is derived from an EMBL/GenBank/DDBJ whole genome shotgun (WGS) entry which is preliminary data.</text>
</comment>
<dbReference type="EMBL" id="JQCR01000001">
    <property type="protein sequence ID" value="KGE20987.1"/>
    <property type="molecule type" value="Genomic_DNA"/>
</dbReference>